<protein>
    <submittedName>
        <fullName evidence="1">Uncharacterized protein</fullName>
    </submittedName>
</protein>
<dbReference type="Proteomes" id="UP000813461">
    <property type="component" value="Unassembled WGS sequence"/>
</dbReference>
<dbReference type="AlphaFoldDB" id="A0A8K0RKB6"/>
<dbReference type="EMBL" id="JAGMVJ010000001">
    <property type="protein sequence ID" value="KAH7094931.1"/>
    <property type="molecule type" value="Genomic_DNA"/>
</dbReference>
<evidence type="ECO:0000313" key="1">
    <source>
        <dbReference type="EMBL" id="KAH7094931.1"/>
    </source>
</evidence>
<gene>
    <name evidence="1" type="ORF">FB567DRAFT_16045</name>
</gene>
<reference evidence="1" key="1">
    <citation type="journal article" date="2021" name="Nat. Commun.">
        <title>Genetic determinants of endophytism in the Arabidopsis root mycobiome.</title>
        <authorList>
            <person name="Mesny F."/>
            <person name="Miyauchi S."/>
            <person name="Thiergart T."/>
            <person name="Pickel B."/>
            <person name="Atanasova L."/>
            <person name="Karlsson M."/>
            <person name="Huettel B."/>
            <person name="Barry K.W."/>
            <person name="Haridas S."/>
            <person name="Chen C."/>
            <person name="Bauer D."/>
            <person name="Andreopoulos W."/>
            <person name="Pangilinan J."/>
            <person name="LaButti K."/>
            <person name="Riley R."/>
            <person name="Lipzen A."/>
            <person name="Clum A."/>
            <person name="Drula E."/>
            <person name="Henrissat B."/>
            <person name="Kohler A."/>
            <person name="Grigoriev I.V."/>
            <person name="Martin F.M."/>
            <person name="Hacquard S."/>
        </authorList>
    </citation>
    <scope>NUCLEOTIDE SEQUENCE</scope>
    <source>
        <strain evidence="1">MPI-SDFR-AT-0120</strain>
    </source>
</reference>
<accession>A0A8K0RKB6</accession>
<name>A0A8K0RKB6_9PLEO</name>
<comment type="caution">
    <text evidence="1">The sequence shown here is derived from an EMBL/GenBank/DDBJ whole genome shotgun (WGS) entry which is preliminary data.</text>
</comment>
<proteinExistence type="predicted"/>
<dbReference type="InterPro" id="IPR021276">
    <property type="entry name" value="DUF2855"/>
</dbReference>
<keyword evidence="2" id="KW-1185">Reference proteome</keyword>
<organism evidence="1 2">
    <name type="scientific">Paraphoma chrysanthemicola</name>
    <dbReference type="NCBI Taxonomy" id="798071"/>
    <lineage>
        <taxon>Eukaryota</taxon>
        <taxon>Fungi</taxon>
        <taxon>Dikarya</taxon>
        <taxon>Ascomycota</taxon>
        <taxon>Pezizomycotina</taxon>
        <taxon>Dothideomycetes</taxon>
        <taxon>Pleosporomycetidae</taxon>
        <taxon>Pleosporales</taxon>
        <taxon>Pleosporineae</taxon>
        <taxon>Phaeosphaeriaceae</taxon>
        <taxon>Paraphoma</taxon>
    </lineage>
</organism>
<dbReference type="Pfam" id="PF11017">
    <property type="entry name" value="DUF2855"/>
    <property type="match status" value="1"/>
</dbReference>
<evidence type="ECO:0000313" key="2">
    <source>
        <dbReference type="Proteomes" id="UP000813461"/>
    </source>
</evidence>
<dbReference type="OrthoDB" id="192702at2759"/>
<sequence length="416" mass="46378">MSAPPSKIHVLDKSDYTKHFVVDVPRSELAPLAPSSLRLTPKILGLSTNNFTYARLGHHMGWYDIYPLPTNTPKPYNDSKKYGRIAAWGYAEIVESTVPGLAVGQTLYGYYPITTGIETVRVKFAEHKGAKIASQLLVLDEHRQHLWIVYNRYTVCPPLKDLERTKGLDSLGWDGVVQGPWATSYTLNKYGFAWNEENRVHPSGPGEWTAQDADLRNATVVLLNASSKTAISFADSLRQNRPKEHQPLTLVGIGSPASIQNIEKTGLYDKVVLNSDHETTKAFIESTSTSRIVLLDFGAREGAAEAWRTTLAASKLPFTFIILGSVVKPLNEETSGEWLSSRAANIIVSASALKEKGIEVAGEKYFEEFFADWEGFMSRNQTMKLEWREGVEGWSDGWEALCKDEVRADVALTFKF</sequence>